<comment type="catalytic activity">
    <reaction evidence="9">
        <text>(S)-dihydroorotate + A = orotate + AH2</text>
        <dbReference type="Rhea" id="RHEA:18073"/>
        <dbReference type="ChEBI" id="CHEBI:13193"/>
        <dbReference type="ChEBI" id="CHEBI:17499"/>
        <dbReference type="ChEBI" id="CHEBI:30839"/>
        <dbReference type="ChEBI" id="CHEBI:30864"/>
    </reaction>
</comment>
<dbReference type="InterPro" id="IPR005720">
    <property type="entry name" value="Dihydroorotate_DH_cat"/>
</dbReference>
<dbReference type="InterPro" id="IPR050074">
    <property type="entry name" value="DHO_dehydrogenase"/>
</dbReference>
<proteinExistence type="inferred from homology"/>
<dbReference type="Gene3D" id="3.20.20.70">
    <property type="entry name" value="Aldolase class I"/>
    <property type="match status" value="1"/>
</dbReference>
<evidence type="ECO:0000256" key="2">
    <source>
        <dbReference type="ARBA" id="ARBA00004725"/>
    </source>
</evidence>
<feature type="binding site" evidence="9">
    <location>
        <begin position="240"/>
        <end position="241"/>
    </location>
    <ligand>
        <name>FMN</name>
        <dbReference type="ChEBI" id="CHEBI:58210"/>
    </ligand>
</feature>
<dbReference type="NCBIfam" id="TIGR01037">
    <property type="entry name" value="pyrD_sub1_fam"/>
    <property type="match status" value="1"/>
</dbReference>
<feature type="binding site" evidence="9">
    <location>
        <begin position="48"/>
        <end position="49"/>
    </location>
    <ligand>
        <name>FMN</name>
        <dbReference type="ChEBI" id="CHEBI:58210"/>
    </ligand>
</feature>
<evidence type="ECO:0000256" key="1">
    <source>
        <dbReference type="ARBA" id="ARBA00004496"/>
    </source>
</evidence>
<dbReference type="InterPro" id="IPR024920">
    <property type="entry name" value="Dihydroorotate_DH_1"/>
</dbReference>
<comment type="caution">
    <text evidence="11">The sequence shown here is derived from an EMBL/GenBank/DDBJ whole genome shotgun (WGS) entry which is preliminary data.</text>
</comment>
<feature type="binding site" evidence="9">
    <location>
        <position position="168"/>
    </location>
    <ligand>
        <name>FMN</name>
        <dbReference type="ChEBI" id="CHEBI:58210"/>
    </ligand>
</feature>
<dbReference type="InterPro" id="IPR012135">
    <property type="entry name" value="Dihydroorotate_DH_1_2"/>
</dbReference>
<reference evidence="11 12" key="1">
    <citation type="journal article" date="2016" name="Nat. Commun.">
        <title>Thousands of microbial genomes shed light on interconnected biogeochemical processes in an aquifer system.</title>
        <authorList>
            <person name="Anantharaman K."/>
            <person name="Brown C.T."/>
            <person name="Hug L.A."/>
            <person name="Sharon I."/>
            <person name="Castelle C.J."/>
            <person name="Probst A.J."/>
            <person name="Thomas B.C."/>
            <person name="Singh A."/>
            <person name="Wilkins M.J."/>
            <person name="Karaoz U."/>
            <person name="Brodie E.L."/>
            <person name="Williams K.H."/>
            <person name="Hubbard S.S."/>
            <person name="Banfield J.F."/>
        </authorList>
    </citation>
    <scope>NUCLEOTIDE SEQUENCE [LARGE SCALE GENOMIC DNA]</scope>
</reference>
<feature type="binding site" evidence="9">
    <location>
        <position position="102"/>
    </location>
    <ligand>
        <name>FMN</name>
        <dbReference type="ChEBI" id="CHEBI:58210"/>
    </ligand>
</feature>
<feature type="binding site" evidence="9">
    <location>
        <position position="23"/>
    </location>
    <ligand>
        <name>FMN</name>
        <dbReference type="ChEBI" id="CHEBI:58210"/>
    </ligand>
</feature>
<dbReference type="InterPro" id="IPR001295">
    <property type="entry name" value="Dihydroorotate_DH_CS"/>
</dbReference>
<keyword evidence="8 9" id="KW-0560">Oxidoreductase</keyword>
<evidence type="ECO:0000256" key="5">
    <source>
        <dbReference type="ARBA" id="ARBA00022630"/>
    </source>
</evidence>
<dbReference type="CDD" id="cd04740">
    <property type="entry name" value="DHOD_1B_like"/>
    <property type="match status" value="1"/>
</dbReference>
<feature type="binding site" evidence="9">
    <location>
        <begin position="72"/>
        <end position="76"/>
    </location>
    <ligand>
        <name>substrate</name>
    </ligand>
</feature>
<dbReference type="SUPFAM" id="SSF51395">
    <property type="entry name" value="FMN-linked oxidoreductases"/>
    <property type="match status" value="1"/>
</dbReference>
<evidence type="ECO:0000256" key="8">
    <source>
        <dbReference type="ARBA" id="ARBA00023002"/>
    </source>
</evidence>
<evidence type="ECO:0000259" key="10">
    <source>
        <dbReference type="Pfam" id="PF01180"/>
    </source>
</evidence>
<dbReference type="PROSITE" id="PS00912">
    <property type="entry name" value="DHODEHASE_2"/>
    <property type="match status" value="1"/>
</dbReference>
<dbReference type="EMBL" id="MHIA01000024">
    <property type="protein sequence ID" value="OGY41669.1"/>
    <property type="molecule type" value="Genomic_DNA"/>
</dbReference>
<feature type="binding site" evidence="9">
    <location>
        <position position="214"/>
    </location>
    <ligand>
        <name>FMN</name>
        <dbReference type="ChEBI" id="CHEBI:58210"/>
    </ligand>
</feature>
<feature type="binding site" evidence="9">
    <location>
        <position position="130"/>
    </location>
    <ligand>
        <name>FMN</name>
        <dbReference type="ChEBI" id="CHEBI:58210"/>
    </ligand>
</feature>
<dbReference type="NCBIfam" id="NF005574">
    <property type="entry name" value="PRK07259.1"/>
    <property type="match status" value="1"/>
</dbReference>
<dbReference type="InterPro" id="IPR049622">
    <property type="entry name" value="Dihydroorotate_DH_I"/>
</dbReference>
<dbReference type="AlphaFoldDB" id="A0A1G1XNQ0"/>
<feature type="binding site" evidence="9">
    <location>
        <position position="48"/>
    </location>
    <ligand>
        <name>substrate</name>
    </ligand>
</feature>
<organism evidence="11 12">
    <name type="scientific">Candidatus Buchananbacteria bacterium RBG_13_39_9</name>
    <dbReference type="NCBI Taxonomy" id="1797531"/>
    <lineage>
        <taxon>Bacteria</taxon>
        <taxon>Candidatus Buchananiibacteriota</taxon>
    </lineage>
</organism>
<feature type="domain" description="Dihydroorotate dehydrogenase catalytic" evidence="10">
    <location>
        <begin position="6"/>
        <end position="281"/>
    </location>
</feature>
<dbReference type="Pfam" id="PF01180">
    <property type="entry name" value="DHO_dh"/>
    <property type="match status" value="1"/>
</dbReference>
<feature type="active site" description="Nucleophile" evidence="9">
    <location>
        <position position="133"/>
    </location>
</feature>
<evidence type="ECO:0000313" key="11">
    <source>
        <dbReference type="EMBL" id="OGY41669.1"/>
    </source>
</evidence>
<dbReference type="HAMAP" id="MF_00224">
    <property type="entry name" value="DHO_dh_type1"/>
    <property type="match status" value="1"/>
</dbReference>
<accession>A0A1G1XNQ0</accession>
<comment type="similarity">
    <text evidence="3 9">Belongs to the dihydroorotate dehydrogenase family. Type 1 subfamily.</text>
</comment>
<name>A0A1G1XNQ0_9BACT</name>
<feature type="binding site" evidence="9">
    <location>
        <position position="130"/>
    </location>
    <ligand>
        <name>substrate</name>
    </ligand>
</feature>
<dbReference type="GO" id="GO:0006207">
    <property type="term" value="P:'de novo' pyrimidine nucleobase biosynthetic process"/>
    <property type="evidence" value="ECO:0007669"/>
    <property type="project" value="InterPro"/>
</dbReference>
<dbReference type="PROSITE" id="PS00911">
    <property type="entry name" value="DHODEHASE_1"/>
    <property type="match status" value="1"/>
</dbReference>
<keyword evidence="6 9" id="KW-0288">FMN</keyword>
<dbReference type="GO" id="GO:0044205">
    <property type="term" value="P:'de novo' UMP biosynthetic process"/>
    <property type="evidence" value="ECO:0007669"/>
    <property type="project" value="UniProtKB-UniRule"/>
</dbReference>
<keyword evidence="5 9" id="KW-0285">Flavoprotein</keyword>
<dbReference type="PIRSF" id="PIRSF000164">
    <property type="entry name" value="DHO_oxidase"/>
    <property type="match status" value="1"/>
</dbReference>
<protein>
    <recommendedName>
        <fullName evidence="9">Dihydroorotate dehydrogenase</fullName>
        <shortName evidence="9">DHOD</shortName>
        <shortName evidence="9">DHODase</shortName>
        <shortName evidence="9">DHOdehase</shortName>
        <ecNumber evidence="9">1.3.-.-</ecNumber>
    </recommendedName>
</protein>
<evidence type="ECO:0000313" key="12">
    <source>
        <dbReference type="Proteomes" id="UP000176260"/>
    </source>
</evidence>
<keyword evidence="4 9" id="KW-0963">Cytoplasm</keyword>
<dbReference type="InterPro" id="IPR013785">
    <property type="entry name" value="Aldolase_TIM"/>
</dbReference>
<keyword evidence="7 9" id="KW-0665">Pyrimidine biosynthesis</keyword>
<evidence type="ECO:0000256" key="9">
    <source>
        <dbReference type="HAMAP-Rule" id="MF_00224"/>
    </source>
</evidence>
<dbReference type="PANTHER" id="PTHR48109:SF1">
    <property type="entry name" value="DIHYDROOROTATE DEHYDROGENASE (FUMARATE)"/>
    <property type="match status" value="1"/>
</dbReference>
<dbReference type="Proteomes" id="UP000176260">
    <property type="component" value="Unassembled WGS sequence"/>
</dbReference>
<comment type="subcellular location">
    <subcellularLocation>
        <location evidence="1 9">Cytoplasm</location>
    </subcellularLocation>
</comment>
<dbReference type="PANTHER" id="PTHR48109">
    <property type="entry name" value="DIHYDROOROTATE DEHYDROGENASE (QUINONE), MITOCHONDRIAL-RELATED"/>
    <property type="match status" value="1"/>
</dbReference>
<comment type="function">
    <text evidence="9">Catalyzes the conversion of dihydroorotate to orotate.</text>
</comment>
<dbReference type="GO" id="GO:0004152">
    <property type="term" value="F:dihydroorotate dehydrogenase activity"/>
    <property type="evidence" value="ECO:0007669"/>
    <property type="project" value="UniProtKB-UniRule"/>
</dbReference>
<comment type="pathway">
    <text evidence="2 9">Pyrimidine metabolism; UMP biosynthesis via de novo pathway.</text>
</comment>
<dbReference type="EC" id="1.3.-.-" evidence="9"/>
<feature type="binding site" evidence="9">
    <location>
        <begin position="195"/>
        <end position="196"/>
    </location>
    <ligand>
        <name>substrate</name>
    </ligand>
</feature>
<dbReference type="InterPro" id="IPR033888">
    <property type="entry name" value="DHOD_1B"/>
</dbReference>
<dbReference type="UniPathway" id="UPA00070"/>
<sequence>MNLFDLSVNIGGLKLKNPIMNASGCFDPEQMCRVQGMDLSRLGAIVTKGTTLESRIGNPQPRIKETASGMINFIGLENPGVEVLINDKLVFLSQFGVPIIVNVCGKQVDDYVCMAQRLDQVYCIAALELNISCPNVKDGGIIFGSQPRIAASVVQVVRRVTKLPLIVKLTPNVTDIVSIAKAVVDFGADAISMINTVRSVFDHKGKIVQGGLSGPAIKPIARCLINQVAQAVSVPIIGMGGITTLQDVFDFFMVGATAVAIGTANFKNPLVIMELIEQLEKYCVEYGLENIDQVKKKLRKGGKK</sequence>
<evidence type="ECO:0000256" key="3">
    <source>
        <dbReference type="ARBA" id="ARBA00008008"/>
    </source>
</evidence>
<dbReference type="GO" id="GO:0005737">
    <property type="term" value="C:cytoplasm"/>
    <property type="evidence" value="ECO:0007669"/>
    <property type="project" value="UniProtKB-SubCell"/>
</dbReference>
<feature type="binding site" evidence="9">
    <location>
        <position position="194"/>
    </location>
    <ligand>
        <name>FMN</name>
        <dbReference type="ChEBI" id="CHEBI:58210"/>
    </ligand>
</feature>
<evidence type="ECO:0000256" key="7">
    <source>
        <dbReference type="ARBA" id="ARBA00022975"/>
    </source>
</evidence>
<evidence type="ECO:0000256" key="4">
    <source>
        <dbReference type="ARBA" id="ARBA00022490"/>
    </source>
</evidence>
<comment type="cofactor">
    <cofactor evidence="9">
        <name>FMN</name>
        <dbReference type="ChEBI" id="CHEBI:58210"/>
    </cofactor>
    <text evidence="9">Binds 1 FMN per subunit.</text>
</comment>
<gene>
    <name evidence="9" type="primary">pyrD</name>
    <name evidence="11" type="ORF">A2Y67_03900</name>
</gene>
<evidence type="ECO:0000256" key="6">
    <source>
        <dbReference type="ARBA" id="ARBA00022643"/>
    </source>
</evidence>
<feature type="binding site" evidence="9">
    <location>
        <begin position="262"/>
        <end position="263"/>
    </location>
    <ligand>
        <name>FMN</name>
        <dbReference type="ChEBI" id="CHEBI:58210"/>
    </ligand>
</feature>